<organism evidence="3 4">
    <name type="scientific">Parasponia andersonii</name>
    <name type="common">Sponia andersonii</name>
    <dbReference type="NCBI Taxonomy" id="3476"/>
    <lineage>
        <taxon>Eukaryota</taxon>
        <taxon>Viridiplantae</taxon>
        <taxon>Streptophyta</taxon>
        <taxon>Embryophyta</taxon>
        <taxon>Tracheophyta</taxon>
        <taxon>Spermatophyta</taxon>
        <taxon>Magnoliopsida</taxon>
        <taxon>eudicotyledons</taxon>
        <taxon>Gunneridae</taxon>
        <taxon>Pentapetalae</taxon>
        <taxon>rosids</taxon>
        <taxon>fabids</taxon>
        <taxon>Rosales</taxon>
        <taxon>Cannabaceae</taxon>
        <taxon>Parasponia</taxon>
    </lineage>
</organism>
<dbReference type="InterPro" id="IPR035897">
    <property type="entry name" value="Toll_tir_struct_dom_sf"/>
</dbReference>
<dbReference type="Proteomes" id="UP000237105">
    <property type="component" value="Unassembled WGS sequence"/>
</dbReference>
<sequence length="411" mass="45903">MAASTSDSARPRNSINETYDVFLSFRGEDTRRGFTSHLYDGFRDKHIRTYIDDAELQKGDEFSSSLLRAVESSEISIIIFSENYASSPWCLDELVHALRCREKNRQIVIPVFYRINPSHVRKQKGTYATAFARLGEDRLSGGKDKMQTNDKVKYLEESLIRELRKGEIQKQIICELQRGKGEGHASHSCTSLEEVENSSGLKSEKKRLTSFSVCQGNNEIRNDGLKTMIQTANFAGCTSSSDLKVPGCMLRPHNKGSITLDASYKIANEVEQLKDKDVGLAVGTLGNTVAVGTIVDLGGPNFQIHGMPLGDENVCVAIVVPIQQNVRLPIPVDNDLETVGHAVGCFVAWPKNLVQWPIRTGSKQKMYMEDLVSQSASPSLVQLEEMKHKQPMRDESQIGSKQKMYMEYMVS</sequence>
<dbReference type="SUPFAM" id="SSF52200">
    <property type="entry name" value="Toll/Interleukin receptor TIR domain"/>
    <property type="match status" value="1"/>
</dbReference>
<dbReference type="AlphaFoldDB" id="A0A2P5D4F9"/>
<dbReference type="FunFam" id="3.40.50.10140:FF:000007">
    <property type="entry name" value="Disease resistance protein (TIR-NBS-LRR class)"/>
    <property type="match status" value="1"/>
</dbReference>
<dbReference type="Pfam" id="PF01582">
    <property type="entry name" value="TIR"/>
    <property type="match status" value="1"/>
</dbReference>
<dbReference type="SMART" id="SM00255">
    <property type="entry name" value="TIR"/>
    <property type="match status" value="1"/>
</dbReference>
<evidence type="ECO:0000256" key="1">
    <source>
        <dbReference type="ARBA" id="ARBA00023027"/>
    </source>
</evidence>
<name>A0A2P5D4F9_PARAD</name>
<accession>A0A2P5D4F9</accession>
<protein>
    <submittedName>
        <fullName evidence="3">TIR domain containing protein</fullName>
    </submittedName>
</protein>
<dbReference type="Pfam" id="PF26133">
    <property type="entry name" value="DUF8039"/>
    <property type="match status" value="1"/>
</dbReference>
<reference evidence="4" key="1">
    <citation type="submission" date="2016-06" db="EMBL/GenBank/DDBJ databases">
        <title>Parallel loss of symbiosis genes in relatives of nitrogen-fixing non-legume Parasponia.</title>
        <authorList>
            <person name="Van Velzen R."/>
            <person name="Holmer R."/>
            <person name="Bu F."/>
            <person name="Rutten L."/>
            <person name="Van Zeijl A."/>
            <person name="Liu W."/>
            <person name="Santuari L."/>
            <person name="Cao Q."/>
            <person name="Sharma T."/>
            <person name="Shen D."/>
            <person name="Roswanjaya Y."/>
            <person name="Wardhani T."/>
            <person name="Kalhor M.S."/>
            <person name="Jansen J."/>
            <person name="Van den Hoogen J."/>
            <person name="Gungor B."/>
            <person name="Hartog M."/>
            <person name="Hontelez J."/>
            <person name="Verver J."/>
            <person name="Yang W.-C."/>
            <person name="Schijlen E."/>
            <person name="Repin R."/>
            <person name="Schilthuizen M."/>
            <person name="Schranz E."/>
            <person name="Heidstra R."/>
            <person name="Miyata K."/>
            <person name="Fedorova E."/>
            <person name="Kohlen W."/>
            <person name="Bisseling T."/>
            <person name="Smit S."/>
            <person name="Geurts R."/>
        </authorList>
    </citation>
    <scope>NUCLEOTIDE SEQUENCE [LARGE SCALE GENOMIC DNA]</scope>
    <source>
        <strain evidence="4">cv. WU1-14</strain>
    </source>
</reference>
<evidence type="ECO:0000313" key="4">
    <source>
        <dbReference type="Proteomes" id="UP000237105"/>
    </source>
</evidence>
<dbReference type="PANTHER" id="PTHR32009">
    <property type="entry name" value="TMV RESISTANCE PROTEIN N-LIKE"/>
    <property type="match status" value="1"/>
</dbReference>
<dbReference type="InterPro" id="IPR000157">
    <property type="entry name" value="TIR_dom"/>
</dbReference>
<evidence type="ECO:0000313" key="3">
    <source>
        <dbReference type="EMBL" id="PON68166.1"/>
    </source>
</evidence>
<evidence type="ECO:0000259" key="2">
    <source>
        <dbReference type="PROSITE" id="PS50104"/>
    </source>
</evidence>
<dbReference type="InterPro" id="IPR058352">
    <property type="entry name" value="DUF8039"/>
</dbReference>
<dbReference type="PANTHER" id="PTHR32009:SF110">
    <property type="entry name" value="DISEASE RESISTANCE PROTEIN (TIR-NBS-LRR CLASS)"/>
    <property type="match status" value="1"/>
</dbReference>
<gene>
    <name evidence="3" type="ORF">PanWU01x14_097260</name>
</gene>
<feature type="domain" description="TIR" evidence="2">
    <location>
        <begin position="17"/>
        <end position="159"/>
    </location>
</feature>
<dbReference type="PROSITE" id="PS50104">
    <property type="entry name" value="TIR"/>
    <property type="match status" value="1"/>
</dbReference>
<proteinExistence type="predicted"/>
<dbReference type="OrthoDB" id="1731907at2759"/>
<dbReference type="GO" id="GO:0007165">
    <property type="term" value="P:signal transduction"/>
    <property type="evidence" value="ECO:0007669"/>
    <property type="project" value="InterPro"/>
</dbReference>
<comment type="caution">
    <text evidence="3">The sequence shown here is derived from an EMBL/GenBank/DDBJ whole genome shotgun (WGS) entry which is preliminary data.</text>
</comment>
<keyword evidence="1" id="KW-0520">NAD</keyword>
<dbReference type="EMBL" id="JXTB01000065">
    <property type="protein sequence ID" value="PON68166.1"/>
    <property type="molecule type" value="Genomic_DNA"/>
</dbReference>
<dbReference type="Gene3D" id="3.40.50.10140">
    <property type="entry name" value="Toll/interleukin-1 receptor homology (TIR) domain"/>
    <property type="match status" value="1"/>
</dbReference>
<keyword evidence="4" id="KW-1185">Reference proteome</keyword>